<keyword evidence="7" id="KW-0325">Glycoprotein</keyword>
<dbReference type="InterPro" id="IPR018011">
    <property type="entry name" value="Carb_sulfotrans_8-10"/>
</dbReference>
<dbReference type="InterPro" id="IPR005331">
    <property type="entry name" value="Sulfotransferase"/>
</dbReference>
<protein>
    <submittedName>
        <fullName evidence="8">Sulfotransferase protein family</fullName>
    </submittedName>
</protein>
<sequence length="263" mass="31698">MFPLIDDNLKVIFFWSPKCACSSVKNYYISINKDKFKDKNISNVHAVVWCHPFTDLDKYKDYKKILIVRDPYERAVSAFITMMGYFGWTQYTDLSDEKFVEWFWENYNRKNEQFQIINDVNKSREQVIAYKKNPSFRNFLNILDSTDVNFMNEHLSPQSYNYFFPKIEKNSFDSIVNIKDLNDWFRSFNKQHNIEGEIKNINQVPYNGLSDKMCDVNIVEYFKKQIGYPNWIYFYDKEIKEKVEKIYASDFELTGKQIFTPLF</sequence>
<evidence type="ECO:0000256" key="2">
    <source>
        <dbReference type="ARBA" id="ARBA00022679"/>
    </source>
</evidence>
<keyword evidence="4" id="KW-1133">Transmembrane helix</keyword>
<evidence type="ECO:0000313" key="8">
    <source>
        <dbReference type="EMBL" id="QID06171.1"/>
    </source>
</evidence>
<keyword evidence="3" id="KW-0812">Transmembrane</keyword>
<reference evidence="8" key="1">
    <citation type="submission" date="2019-07" db="EMBL/GenBank/DDBJ databases">
        <title>The discovery of a new lineage B mimivirus raises questions about particles surface fibrils.</title>
        <authorList>
            <person name="Silva L.K.S."/>
            <person name="Rodrigues R.A.L."/>
            <person name="Andrade A.C.S.P."/>
            <person name="Hikida H."/>
            <person name="Andreani J."/>
            <person name="Levasseur A."/>
            <person name="La Scola B."/>
            <person name="Abrahao J.S."/>
        </authorList>
    </citation>
    <scope>NUCLEOTIDE SEQUENCE</scope>
    <source>
        <strain evidence="8">B60</strain>
    </source>
</reference>
<keyword evidence="2 8" id="KW-0808">Transferase</keyword>
<evidence type="ECO:0000256" key="3">
    <source>
        <dbReference type="ARBA" id="ARBA00022692"/>
    </source>
</evidence>
<keyword evidence="6" id="KW-0472">Membrane</keyword>
<proteinExistence type="predicted"/>
<dbReference type="GO" id="GO:0016020">
    <property type="term" value="C:membrane"/>
    <property type="evidence" value="ECO:0007669"/>
    <property type="project" value="InterPro"/>
</dbReference>
<comment type="subcellular location">
    <subcellularLocation>
        <location evidence="1">Golgi apparatus membrane</location>
        <topology evidence="1">Single-pass type II membrane protein</topology>
    </subcellularLocation>
</comment>
<keyword evidence="5" id="KW-0333">Golgi apparatus</keyword>
<evidence type="ECO:0000256" key="6">
    <source>
        <dbReference type="ARBA" id="ARBA00023136"/>
    </source>
</evidence>
<dbReference type="PANTHER" id="PTHR12137">
    <property type="entry name" value="CARBOHYDRATE SULFOTRANSFERASE"/>
    <property type="match status" value="1"/>
</dbReference>
<organism evidence="8">
    <name type="scientific">Borely moumouvirus</name>
    <dbReference type="NCBI Taxonomy" id="2712067"/>
    <lineage>
        <taxon>Viruses</taxon>
        <taxon>Varidnaviria</taxon>
        <taxon>Bamfordvirae</taxon>
        <taxon>Nucleocytoviricota</taxon>
        <taxon>Megaviricetes</taxon>
        <taxon>Imitervirales</taxon>
        <taxon>Mimiviridae</taxon>
        <taxon>Megamimivirinae</taxon>
        <taxon>Moumouvirus</taxon>
    </lineage>
</organism>
<dbReference type="GO" id="GO:0008146">
    <property type="term" value="F:sulfotransferase activity"/>
    <property type="evidence" value="ECO:0007669"/>
    <property type="project" value="InterPro"/>
</dbReference>
<evidence type="ECO:0000256" key="5">
    <source>
        <dbReference type="ARBA" id="ARBA00023034"/>
    </source>
</evidence>
<accession>A0A6G6ACP1</accession>
<evidence type="ECO:0000256" key="7">
    <source>
        <dbReference type="ARBA" id="ARBA00023180"/>
    </source>
</evidence>
<dbReference type="GO" id="GO:0016051">
    <property type="term" value="P:carbohydrate biosynthetic process"/>
    <property type="evidence" value="ECO:0007669"/>
    <property type="project" value="InterPro"/>
</dbReference>
<name>A0A6G6ACP1_9VIRU</name>
<dbReference type="PANTHER" id="PTHR12137:SF54">
    <property type="entry name" value="CARBOHYDRATE SULFOTRANSFERASE"/>
    <property type="match status" value="1"/>
</dbReference>
<dbReference type="EMBL" id="MN175499">
    <property type="protein sequence ID" value="QID06171.1"/>
    <property type="molecule type" value="Genomic_DNA"/>
</dbReference>
<evidence type="ECO:0000256" key="4">
    <source>
        <dbReference type="ARBA" id="ARBA00022989"/>
    </source>
</evidence>
<evidence type="ECO:0000256" key="1">
    <source>
        <dbReference type="ARBA" id="ARBA00004323"/>
    </source>
</evidence>
<dbReference type="Pfam" id="PF03567">
    <property type="entry name" value="Sulfotransfer_2"/>
    <property type="match status" value="1"/>
</dbReference>